<dbReference type="RefSeq" id="XP_003325792.1">
    <property type="nucleotide sequence ID" value="XM_003325744.1"/>
</dbReference>
<dbReference type="InParanoid" id="E3KAZ4"/>
<dbReference type="HOGENOM" id="CLU_2321505_0_0_1"/>
<reference key="1">
    <citation type="submission" date="2007-01" db="EMBL/GenBank/DDBJ databases">
        <title>The Genome Sequence of Puccinia graminis f. sp. tritici Strain CRL 75-36-700-3.</title>
        <authorList>
            <consortium name="The Broad Institute Genome Sequencing Platform"/>
            <person name="Birren B."/>
            <person name="Lander E."/>
            <person name="Galagan J."/>
            <person name="Nusbaum C."/>
            <person name="Devon K."/>
            <person name="Cuomo C."/>
            <person name="Jaffe D."/>
            <person name="Butler J."/>
            <person name="Alvarez P."/>
            <person name="Gnerre S."/>
            <person name="Grabherr M."/>
            <person name="Mauceli E."/>
            <person name="Brockman W."/>
            <person name="Young S."/>
            <person name="LaButti K."/>
            <person name="Sykes S."/>
            <person name="DeCaprio D."/>
            <person name="Crawford M."/>
            <person name="Koehrsen M."/>
            <person name="Engels R."/>
            <person name="Montgomery P."/>
            <person name="Pearson M."/>
            <person name="Howarth C."/>
            <person name="Larson L."/>
            <person name="White J."/>
            <person name="Zeng Q."/>
            <person name="Kodira C."/>
            <person name="Yandava C."/>
            <person name="Alvarado L."/>
            <person name="O'Leary S."/>
            <person name="Szabo L."/>
            <person name="Dean R."/>
            <person name="Schein J."/>
        </authorList>
    </citation>
    <scope>NUCLEOTIDE SEQUENCE</scope>
    <source>
        <strain>CRL 75-36-700-3</strain>
    </source>
</reference>
<proteinExistence type="predicted"/>
<dbReference type="KEGG" id="pgr:PGTG_06994"/>
<keyword evidence="2" id="KW-1185">Reference proteome</keyword>
<dbReference type="AlphaFoldDB" id="E3KAZ4"/>
<name>E3KAZ4_PUCGT</name>
<reference evidence="2" key="2">
    <citation type="journal article" date="2011" name="Proc. Natl. Acad. Sci. U.S.A.">
        <title>Obligate biotrophy features unraveled by the genomic analysis of rust fungi.</title>
        <authorList>
            <person name="Duplessis S."/>
            <person name="Cuomo C.A."/>
            <person name="Lin Y.-C."/>
            <person name="Aerts A."/>
            <person name="Tisserant E."/>
            <person name="Veneault-Fourrey C."/>
            <person name="Joly D.L."/>
            <person name="Hacquard S."/>
            <person name="Amselem J."/>
            <person name="Cantarel B.L."/>
            <person name="Chiu R."/>
            <person name="Coutinho P.M."/>
            <person name="Feau N."/>
            <person name="Field M."/>
            <person name="Frey P."/>
            <person name="Gelhaye E."/>
            <person name="Goldberg J."/>
            <person name="Grabherr M.G."/>
            <person name="Kodira C.D."/>
            <person name="Kohler A."/>
            <person name="Kuees U."/>
            <person name="Lindquist E.A."/>
            <person name="Lucas S.M."/>
            <person name="Mago R."/>
            <person name="Mauceli E."/>
            <person name="Morin E."/>
            <person name="Murat C."/>
            <person name="Pangilinan J.L."/>
            <person name="Park R."/>
            <person name="Pearson M."/>
            <person name="Quesneville H."/>
            <person name="Rouhier N."/>
            <person name="Sakthikumar S."/>
            <person name="Salamov A.A."/>
            <person name="Schmutz J."/>
            <person name="Selles B."/>
            <person name="Shapiro H."/>
            <person name="Tanguay P."/>
            <person name="Tuskan G.A."/>
            <person name="Henrissat B."/>
            <person name="Van de Peer Y."/>
            <person name="Rouze P."/>
            <person name="Ellis J.G."/>
            <person name="Dodds P.N."/>
            <person name="Schein J.E."/>
            <person name="Zhong S."/>
            <person name="Hamelin R.C."/>
            <person name="Grigoriev I.V."/>
            <person name="Szabo L.J."/>
            <person name="Martin F."/>
        </authorList>
    </citation>
    <scope>NUCLEOTIDE SEQUENCE [LARGE SCALE GENOMIC DNA]</scope>
    <source>
        <strain evidence="2">CRL 75-36-700-3 / race SCCL</strain>
    </source>
</reference>
<accession>E3KAZ4</accession>
<dbReference type="VEuPathDB" id="FungiDB:PGTG_06994"/>
<evidence type="ECO:0000313" key="1">
    <source>
        <dbReference type="EMBL" id="EFP81373.1"/>
    </source>
</evidence>
<gene>
    <name evidence="1" type="ORF">PGTG_06994</name>
</gene>
<dbReference type="EMBL" id="DS178278">
    <property type="protein sequence ID" value="EFP81373.1"/>
    <property type="molecule type" value="Genomic_DNA"/>
</dbReference>
<organism evidence="1 2">
    <name type="scientific">Puccinia graminis f. sp. tritici (strain CRL 75-36-700-3 / race SCCL)</name>
    <name type="common">Black stem rust fungus</name>
    <dbReference type="NCBI Taxonomy" id="418459"/>
    <lineage>
        <taxon>Eukaryota</taxon>
        <taxon>Fungi</taxon>
        <taxon>Dikarya</taxon>
        <taxon>Basidiomycota</taxon>
        <taxon>Pucciniomycotina</taxon>
        <taxon>Pucciniomycetes</taxon>
        <taxon>Pucciniales</taxon>
        <taxon>Pucciniaceae</taxon>
        <taxon>Puccinia</taxon>
    </lineage>
</organism>
<protein>
    <submittedName>
        <fullName evidence="1">Uncharacterized protein</fullName>
    </submittedName>
</protein>
<evidence type="ECO:0000313" key="2">
    <source>
        <dbReference type="Proteomes" id="UP000008783"/>
    </source>
</evidence>
<dbReference type="GeneID" id="10537026"/>
<dbReference type="Proteomes" id="UP000008783">
    <property type="component" value="Unassembled WGS sequence"/>
</dbReference>
<sequence>MLLGALECLVRCWDPPGRLRGCRMGPGLGGLLGRSKGFWALWNAQWAGGMLRSVSKVVGGVLGALGGLLGCSEGFGDALGSTMELWTVWGLQATSGAVR</sequence>